<keyword evidence="2" id="KW-1185">Reference proteome</keyword>
<accession>A0A0D2JV32</accession>
<dbReference type="EMBL" id="AZAC01000016">
    <property type="protein sequence ID" value="KIX13415.1"/>
    <property type="molecule type" value="Genomic_DNA"/>
</dbReference>
<evidence type="ECO:0000313" key="1">
    <source>
        <dbReference type="EMBL" id="KIX13415.1"/>
    </source>
</evidence>
<evidence type="ECO:0000313" key="2">
    <source>
        <dbReference type="Proteomes" id="UP000032233"/>
    </source>
</evidence>
<dbReference type="Proteomes" id="UP000032233">
    <property type="component" value="Unassembled WGS sequence"/>
</dbReference>
<proteinExistence type="predicted"/>
<reference evidence="1 2" key="1">
    <citation type="submission" date="2013-11" db="EMBL/GenBank/DDBJ databases">
        <title>Metagenomic analysis of a methanogenic consortium involved in long chain n-alkane degradation.</title>
        <authorList>
            <person name="Davidova I.A."/>
            <person name="Callaghan A.V."/>
            <person name="Wawrik B."/>
            <person name="Pruitt S."/>
            <person name="Marks C."/>
            <person name="Duncan K.E."/>
            <person name="Suflita J.M."/>
        </authorList>
    </citation>
    <scope>NUCLEOTIDE SEQUENCE [LARGE SCALE GENOMIC DNA]</scope>
    <source>
        <strain evidence="1 2">SPR</strain>
    </source>
</reference>
<gene>
    <name evidence="1" type="ORF">X474_14215</name>
</gene>
<organism evidence="1 2">
    <name type="scientific">Dethiosulfatarculus sandiegensis</name>
    <dbReference type="NCBI Taxonomy" id="1429043"/>
    <lineage>
        <taxon>Bacteria</taxon>
        <taxon>Pseudomonadati</taxon>
        <taxon>Thermodesulfobacteriota</taxon>
        <taxon>Desulfarculia</taxon>
        <taxon>Desulfarculales</taxon>
        <taxon>Desulfarculaceae</taxon>
        <taxon>Dethiosulfatarculus</taxon>
    </lineage>
</organism>
<dbReference type="InParanoid" id="A0A0D2JV32"/>
<dbReference type="AlphaFoldDB" id="A0A0D2JV32"/>
<sequence>MADLPFQHKKKAVFLIIALLSCLILMAETLTLHQLYHAVLKGKKASLLHQIEVTRSFLQSDKYQPAKVLSRHFWRCATVR</sequence>
<protein>
    <submittedName>
        <fullName evidence="1">Uncharacterized protein</fullName>
    </submittedName>
</protein>
<comment type="caution">
    <text evidence="1">The sequence shown here is derived from an EMBL/GenBank/DDBJ whole genome shotgun (WGS) entry which is preliminary data.</text>
</comment>
<name>A0A0D2JV32_9BACT</name>
<dbReference type="RefSeq" id="WP_044349399.1">
    <property type="nucleotide sequence ID" value="NZ_AZAC01000016.1"/>
</dbReference>